<evidence type="ECO:0000256" key="7">
    <source>
        <dbReference type="ARBA" id="ARBA00023136"/>
    </source>
</evidence>
<reference evidence="11 12" key="1">
    <citation type="journal article" date="2011" name="Front. Microbiol.">
        <title>Genomic signatures of strain selection and enhancement in Bacillus atrophaeus var. globigii, a historical biowarfare simulant.</title>
        <authorList>
            <person name="Gibbons H.S."/>
            <person name="Broomall S.M."/>
            <person name="McNew L.A."/>
            <person name="Daligault H."/>
            <person name="Chapman C."/>
            <person name="Bruce D."/>
            <person name="Karavis M."/>
            <person name="Krepps M."/>
            <person name="McGregor P.A."/>
            <person name="Hong C."/>
            <person name="Park K.H."/>
            <person name="Akmal A."/>
            <person name="Feldman A."/>
            <person name="Lin J.S."/>
            <person name="Chang W.E."/>
            <person name="Higgs B.W."/>
            <person name="Demirev P."/>
            <person name="Lindquist J."/>
            <person name="Liem A."/>
            <person name="Fochler E."/>
            <person name="Read T.D."/>
            <person name="Tapia R."/>
            <person name="Johnson S."/>
            <person name="Bishop-Lilly K.A."/>
            <person name="Detter C."/>
            <person name="Han C."/>
            <person name="Sozhamannan S."/>
            <person name="Rosenzweig C.N."/>
            <person name="Skowronski E.W."/>
        </authorList>
    </citation>
    <scope>NUCLEOTIDE SEQUENCE [LARGE SCALE GENOMIC DNA]</scope>
    <source>
        <strain evidence="11 12">CL-SP19</strain>
    </source>
</reference>
<organism evidence="11 12">
    <name type="scientific">Idiomarina seosinensis</name>
    <dbReference type="NCBI Taxonomy" id="281739"/>
    <lineage>
        <taxon>Bacteria</taxon>
        <taxon>Pseudomonadati</taxon>
        <taxon>Pseudomonadota</taxon>
        <taxon>Gammaproteobacteria</taxon>
        <taxon>Alteromonadales</taxon>
        <taxon>Idiomarinaceae</taxon>
        <taxon>Idiomarina</taxon>
    </lineage>
</organism>
<gene>
    <name evidence="11" type="ORF">CWI81_02655</name>
</gene>
<evidence type="ECO:0000256" key="4">
    <source>
        <dbReference type="ARBA" id="ARBA00022519"/>
    </source>
</evidence>
<dbReference type="SUPFAM" id="SSF161098">
    <property type="entry name" value="MetI-like"/>
    <property type="match status" value="1"/>
</dbReference>
<dbReference type="GO" id="GO:0005886">
    <property type="term" value="C:plasma membrane"/>
    <property type="evidence" value="ECO:0007669"/>
    <property type="project" value="UniProtKB-SubCell"/>
</dbReference>
<dbReference type="GO" id="GO:0071916">
    <property type="term" value="F:dipeptide transmembrane transporter activity"/>
    <property type="evidence" value="ECO:0007669"/>
    <property type="project" value="TreeGrafter"/>
</dbReference>
<dbReference type="PROSITE" id="PS50928">
    <property type="entry name" value="ABC_TM1"/>
    <property type="match status" value="1"/>
</dbReference>
<comment type="similarity">
    <text evidence="8">Belongs to the binding-protein-dependent transport system permease family. OppBC subfamily.</text>
</comment>
<dbReference type="PANTHER" id="PTHR43163:SF4">
    <property type="entry name" value="PUTRESCINE EXPORT SYSTEM PERMEASE PROTEIN SAPB"/>
    <property type="match status" value="1"/>
</dbReference>
<feature type="transmembrane region" description="Helical" evidence="9">
    <location>
        <begin position="196"/>
        <end position="220"/>
    </location>
</feature>
<dbReference type="Proteomes" id="UP000287908">
    <property type="component" value="Unassembled WGS sequence"/>
</dbReference>
<keyword evidence="4" id="KW-0997">Cell inner membrane</keyword>
<feature type="transmembrane region" description="Helical" evidence="9">
    <location>
        <begin position="304"/>
        <end position="323"/>
    </location>
</feature>
<dbReference type="RefSeq" id="WP_126783674.1">
    <property type="nucleotide sequence ID" value="NZ_PIQF01000001.1"/>
</dbReference>
<dbReference type="InterPro" id="IPR000515">
    <property type="entry name" value="MetI-like"/>
</dbReference>
<dbReference type="CDD" id="cd06261">
    <property type="entry name" value="TM_PBP2"/>
    <property type="match status" value="1"/>
</dbReference>
<evidence type="ECO:0000256" key="3">
    <source>
        <dbReference type="ARBA" id="ARBA00022475"/>
    </source>
</evidence>
<feature type="transmembrane region" description="Helical" evidence="9">
    <location>
        <begin position="95"/>
        <end position="119"/>
    </location>
</feature>
<feature type="transmembrane region" description="Helical" evidence="9">
    <location>
        <begin position="9"/>
        <end position="30"/>
    </location>
</feature>
<evidence type="ECO:0000256" key="2">
    <source>
        <dbReference type="ARBA" id="ARBA00022448"/>
    </source>
</evidence>
<dbReference type="PANTHER" id="PTHR43163">
    <property type="entry name" value="DIPEPTIDE TRANSPORT SYSTEM PERMEASE PROTEIN DPPB-RELATED"/>
    <property type="match status" value="1"/>
</dbReference>
<evidence type="ECO:0000259" key="10">
    <source>
        <dbReference type="PROSITE" id="PS50928"/>
    </source>
</evidence>
<keyword evidence="12" id="KW-1185">Reference proteome</keyword>
<feature type="transmembrane region" description="Helical" evidence="9">
    <location>
        <begin position="131"/>
        <end position="157"/>
    </location>
</feature>
<comment type="subcellular location">
    <subcellularLocation>
        <location evidence="1">Cell inner membrane</location>
        <topology evidence="1">Multi-pass membrane protein</topology>
    </subcellularLocation>
    <subcellularLocation>
        <location evidence="9">Cell membrane</location>
        <topology evidence="9">Multi-pass membrane protein</topology>
    </subcellularLocation>
</comment>
<evidence type="ECO:0000256" key="6">
    <source>
        <dbReference type="ARBA" id="ARBA00022989"/>
    </source>
</evidence>
<evidence type="ECO:0000256" key="8">
    <source>
        <dbReference type="ARBA" id="ARBA00024202"/>
    </source>
</evidence>
<keyword evidence="6 9" id="KW-1133">Transmembrane helix</keyword>
<keyword evidence="2 9" id="KW-0813">Transport</keyword>
<dbReference type="AlphaFoldDB" id="A0A432ZHF4"/>
<dbReference type="OrthoDB" id="9805855at2"/>
<evidence type="ECO:0000256" key="5">
    <source>
        <dbReference type="ARBA" id="ARBA00022692"/>
    </source>
</evidence>
<keyword evidence="3" id="KW-1003">Cell membrane</keyword>
<feature type="domain" description="ABC transmembrane type-1" evidence="10">
    <location>
        <begin position="95"/>
        <end position="323"/>
    </location>
</feature>
<name>A0A432ZHF4_9GAMM</name>
<dbReference type="EMBL" id="PIQF01000001">
    <property type="protein sequence ID" value="RUO77401.1"/>
    <property type="molecule type" value="Genomic_DNA"/>
</dbReference>
<dbReference type="Pfam" id="PF00528">
    <property type="entry name" value="BPD_transp_1"/>
    <property type="match status" value="1"/>
</dbReference>
<keyword evidence="7 9" id="KW-0472">Membrane</keyword>
<evidence type="ECO:0000313" key="12">
    <source>
        <dbReference type="Proteomes" id="UP000287908"/>
    </source>
</evidence>
<evidence type="ECO:0000313" key="11">
    <source>
        <dbReference type="EMBL" id="RUO77401.1"/>
    </source>
</evidence>
<accession>A0A432ZHF4</accession>
<feature type="transmembrane region" description="Helical" evidence="9">
    <location>
        <begin position="266"/>
        <end position="284"/>
    </location>
</feature>
<protein>
    <submittedName>
        <fullName evidence="11">ABC transporter permease</fullName>
    </submittedName>
</protein>
<evidence type="ECO:0000256" key="1">
    <source>
        <dbReference type="ARBA" id="ARBA00004429"/>
    </source>
</evidence>
<evidence type="ECO:0000256" key="9">
    <source>
        <dbReference type="RuleBase" id="RU363032"/>
    </source>
</evidence>
<dbReference type="Gene3D" id="1.10.3720.10">
    <property type="entry name" value="MetI-like"/>
    <property type="match status" value="1"/>
</dbReference>
<proteinExistence type="inferred from homology"/>
<sequence length="342" mass="38508">MTRFLINRLLYLVLAIWLLTIFSFCLNWLFPGDVITNMSGIRPLSPNYDMAFQLRGGDSNLFIQYSYYLQNLINFDWGVSLVSQKPVWAEATRTFMATFEILLLGLLLALLTGLPLGALAAARYKSPVDKVIISTAIGGYSIPVFWLAQLLILLFAVKIPWLPITGQIDPLYLIEPKTGSILIDVMLSQSEHKTDALYNALAHMVLPVVVLASLPSMLLLRMMRNTTVEVMQKPYVKAVRARGLSPFRVVTRHAVPNAIQGIIQQLTFIFGLMLANSVIVESIFNWPGIGSWLLKAIIERDYPVIQAALLILVATTLVVNFIFDIYRGWRFPIVREERYGTA</sequence>
<comment type="caution">
    <text evidence="11">The sequence shown here is derived from an EMBL/GenBank/DDBJ whole genome shotgun (WGS) entry which is preliminary data.</text>
</comment>
<keyword evidence="5 9" id="KW-0812">Transmembrane</keyword>
<dbReference type="InterPro" id="IPR035906">
    <property type="entry name" value="MetI-like_sf"/>
</dbReference>